<dbReference type="PANTHER" id="PTHR42855">
    <property type="entry name" value="ABC TRANSPORTER ATP-BINDING SUBUNIT"/>
    <property type="match status" value="1"/>
</dbReference>
<sequence length="524" mass="57616">MSQIRIINLSFTYPGALEPVFQDVNLDLDSGWRLGLIGRNGRGKTTLLRLLCGELTGQGSIQADVAFEYFPQPVADPARPALAVARQSIAPFDHWEAEMHRLAGEATPEAMDAYGDIEAAYAAADGYIIDEVIAAEAGRLGIAGEALGRPFQSLSGGEKVKLLLAAAFLRKHSFLLIDEPTDHLDAEGRRRVAAWLAEKKGFILVSHDRAFLDASIDHVLSINRADIELQRGGYTSWRQNRESRDNFERAQNQKLAGSIRRLSDAARQTERWSDKIEATKIGGHVYDRGAVGAQAARMMKRSKAILNRREAEIDQKKQLLKNIEENDPLVFHSLEAKKQLYVLAEDLSYSYGGGAVLNGLSLEVRAGDRIAVTGANGSGKSTLLKLLAGSLPPQKGTLQRMPGLQVSGVDQELHGLRGSLKDYAALRGLDEPLFLALLRKLNFEREAFARDIGSFSAGQKKKVGIAASLAQPAHLFIWDEPLNYIDVLSREQIEDAVLESCPTMVFVEHDQAFVDRVATQVLRL</sequence>
<dbReference type="InterPro" id="IPR027417">
    <property type="entry name" value="P-loop_NTPase"/>
</dbReference>
<dbReference type="EMBL" id="HF548275">
    <property type="protein sequence ID" value="CCO20918.1"/>
    <property type="molecule type" value="Genomic_DNA"/>
</dbReference>
<dbReference type="SMART" id="SM00382">
    <property type="entry name" value="AAA"/>
    <property type="match status" value="2"/>
</dbReference>
<evidence type="ECO:0000256" key="1">
    <source>
        <dbReference type="ARBA" id="ARBA00022741"/>
    </source>
</evidence>
<feature type="domain" description="ABC transporter" evidence="3">
    <location>
        <begin position="4"/>
        <end position="249"/>
    </location>
</feature>
<evidence type="ECO:0000256" key="2">
    <source>
        <dbReference type="ARBA" id="ARBA00022840"/>
    </source>
</evidence>
<dbReference type="InterPro" id="IPR003439">
    <property type="entry name" value="ABC_transporter-like_ATP-bd"/>
</dbReference>
<dbReference type="SUPFAM" id="SSF52540">
    <property type="entry name" value="P-loop containing nucleoside triphosphate hydrolases"/>
    <property type="match status" value="2"/>
</dbReference>
<dbReference type="GO" id="GO:0016887">
    <property type="term" value="F:ATP hydrolysis activity"/>
    <property type="evidence" value="ECO:0007669"/>
    <property type="project" value="InterPro"/>
</dbReference>
<keyword evidence="1" id="KW-0547">Nucleotide-binding</keyword>
<feature type="domain" description="ABC transporter" evidence="3">
    <location>
        <begin position="342"/>
        <end position="524"/>
    </location>
</feature>
<gene>
    <name evidence="4" type="ORF">BN138_106</name>
</gene>
<dbReference type="FunFam" id="3.40.50.300:FF:000011">
    <property type="entry name" value="Putative ABC transporter ATP-binding component"/>
    <property type="match status" value="1"/>
</dbReference>
<organism evidence="4">
    <name type="scientific">termite gut metagenome</name>
    <dbReference type="NCBI Taxonomy" id="433724"/>
    <lineage>
        <taxon>unclassified sequences</taxon>
        <taxon>metagenomes</taxon>
        <taxon>organismal metagenomes</taxon>
    </lineage>
</organism>
<dbReference type="Pfam" id="PF00005">
    <property type="entry name" value="ABC_tran"/>
    <property type="match status" value="2"/>
</dbReference>
<dbReference type="GO" id="GO:0005524">
    <property type="term" value="F:ATP binding"/>
    <property type="evidence" value="ECO:0007669"/>
    <property type="project" value="UniProtKB-KW"/>
</dbReference>
<dbReference type="PANTHER" id="PTHR42855:SF2">
    <property type="entry name" value="DRUG RESISTANCE ABC TRANSPORTER,ATP-BINDING PROTEIN"/>
    <property type="match status" value="1"/>
</dbReference>
<dbReference type="CDD" id="cd03221">
    <property type="entry name" value="ABCF_EF-3"/>
    <property type="match status" value="2"/>
</dbReference>
<protein>
    <submittedName>
        <fullName evidence="4">Putative ATPbinding transport protein</fullName>
    </submittedName>
</protein>
<reference evidence="4" key="2">
    <citation type="journal article" date="2013" name="Biotechnol. Biofuels">
        <title>Mining for hemicellulases in the fungus-growing termite Pseudacanthotermes militaris using functional metagenomics.</title>
        <authorList>
            <person name="Bastien G."/>
            <person name="Arnal G."/>
            <person name="Bozonnet S."/>
            <person name="Laguerre S."/>
            <person name="Ferreira F."/>
            <person name="Faure R."/>
            <person name="Henrissat B."/>
            <person name="Lefevre F."/>
            <person name="Robe P."/>
            <person name="Bouchez O."/>
            <person name="Noirot C."/>
            <person name="Dumon C."/>
            <person name="O'Donohue M."/>
        </authorList>
    </citation>
    <scope>NUCLEOTIDE SEQUENCE</scope>
</reference>
<dbReference type="Gene3D" id="3.40.50.300">
    <property type="entry name" value="P-loop containing nucleotide triphosphate hydrolases"/>
    <property type="match status" value="2"/>
</dbReference>
<evidence type="ECO:0000313" key="4">
    <source>
        <dbReference type="EMBL" id="CCO20918.1"/>
    </source>
</evidence>
<dbReference type="InterPro" id="IPR017871">
    <property type="entry name" value="ABC_transporter-like_CS"/>
</dbReference>
<dbReference type="PROSITE" id="PS50893">
    <property type="entry name" value="ABC_TRANSPORTER_2"/>
    <property type="match status" value="2"/>
</dbReference>
<proteinExistence type="predicted"/>
<dbReference type="PROSITE" id="PS00211">
    <property type="entry name" value="ABC_TRANSPORTER_1"/>
    <property type="match status" value="2"/>
</dbReference>
<dbReference type="AlphaFoldDB" id="S0DDB8"/>
<dbReference type="InterPro" id="IPR003593">
    <property type="entry name" value="AAA+_ATPase"/>
</dbReference>
<dbReference type="NCBIfam" id="NF000355">
    <property type="entry name" value="ribo_prot_ABC_F"/>
    <property type="match status" value="1"/>
</dbReference>
<reference evidence="4" key="1">
    <citation type="submission" date="2012-10" db="EMBL/GenBank/DDBJ databases">
        <authorList>
            <person name="Sandrine L."/>
        </authorList>
    </citation>
    <scope>NUCLEOTIDE SEQUENCE</scope>
</reference>
<dbReference type="InterPro" id="IPR051309">
    <property type="entry name" value="ABCF_ATPase"/>
</dbReference>
<name>S0DDB8_9ZZZZ</name>
<evidence type="ECO:0000259" key="3">
    <source>
        <dbReference type="PROSITE" id="PS50893"/>
    </source>
</evidence>
<accession>S0DDB8</accession>
<keyword evidence="2" id="KW-0067">ATP-binding</keyword>